<dbReference type="RefSeq" id="WP_066846739.1">
    <property type="nucleotide sequence ID" value="NZ_CP019602.1"/>
</dbReference>
<dbReference type="AlphaFoldDB" id="A0A1Z1FD73"/>
<keyword evidence="3" id="KW-1185">Reference proteome</keyword>
<protein>
    <submittedName>
        <fullName evidence="2">Uncharacterized protein</fullName>
    </submittedName>
</protein>
<dbReference type="Proteomes" id="UP000195807">
    <property type="component" value="Chromosome"/>
</dbReference>
<reference evidence="2 3" key="1">
    <citation type="submission" date="2017-01" db="EMBL/GenBank/DDBJ databases">
        <title>Complete genome sequence of esterase-producing bacterium Croceicoccus marinus E4A9.</title>
        <authorList>
            <person name="Wu Y.-H."/>
            <person name="Cheng H."/>
            <person name="Xu L."/>
            <person name="Huo Y.-Y."/>
            <person name="Wang C.-S."/>
            <person name="Xu X.-W."/>
        </authorList>
    </citation>
    <scope>NUCLEOTIDE SEQUENCE [LARGE SCALE GENOMIC DNA]</scope>
    <source>
        <strain evidence="2 3">E4A9</strain>
    </source>
</reference>
<sequence length="60" mass="6301">MASGGTNTPDTPATTGPMTREERLAAQLRANLRRRKAQARAIAKGDGETDTDGGERATSD</sequence>
<proteinExistence type="predicted"/>
<name>A0A1Z1FD73_9SPHN</name>
<dbReference type="EMBL" id="CP019602">
    <property type="protein sequence ID" value="ARU16759.1"/>
    <property type="molecule type" value="Genomic_DNA"/>
</dbReference>
<organism evidence="2 3">
    <name type="scientific">Croceicoccus marinus</name>
    <dbReference type="NCBI Taxonomy" id="450378"/>
    <lineage>
        <taxon>Bacteria</taxon>
        <taxon>Pseudomonadati</taxon>
        <taxon>Pseudomonadota</taxon>
        <taxon>Alphaproteobacteria</taxon>
        <taxon>Sphingomonadales</taxon>
        <taxon>Erythrobacteraceae</taxon>
        <taxon>Croceicoccus</taxon>
    </lineage>
</organism>
<feature type="region of interest" description="Disordered" evidence="1">
    <location>
        <begin position="1"/>
        <end position="60"/>
    </location>
</feature>
<feature type="compositionally biased region" description="Basic and acidic residues" evidence="1">
    <location>
        <begin position="43"/>
        <end position="60"/>
    </location>
</feature>
<evidence type="ECO:0000313" key="3">
    <source>
        <dbReference type="Proteomes" id="UP000195807"/>
    </source>
</evidence>
<dbReference type="KEGG" id="cman:A9D14_11985"/>
<feature type="compositionally biased region" description="Polar residues" evidence="1">
    <location>
        <begin position="1"/>
        <end position="17"/>
    </location>
</feature>
<accession>A0A1Z1FD73</accession>
<evidence type="ECO:0000313" key="2">
    <source>
        <dbReference type="EMBL" id="ARU16759.1"/>
    </source>
</evidence>
<evidence type="ECO:0000256" key="1">
    <source>
        <dbReference type="SAM" id="MobiDB-lite"/>
    </source>
</evidence>
<gene>
    <name evidence="2" type="ORF">A9D14_11985</name>
</gene>